<gene>
    <name evidence="2" type="ORF">SAMN05421753_10443</name>
</gene>
<dbReference type="OrthoDB" id="290678at2"/>
<name>A0A1I3E1P2_9PLAN</name>
<dbReference type="STRING" id="1576369.SAMN05421753_10443"/>
<dbReference type="AlphaFoldDB" id="A0A1I3E1P2"/>
<protein>
    <recommendedName>
        <fullName evidence="1">MoxR-vWA-beta-propeller ternary system domain-containing protein</fullName>
    </recommendedName>
</protein>
<feature type="domain" description="MoxR-vWA-beta-propeller ternary system" evidence="1">
    <location>
        <begin position="7"/>
        <end position="233"/>
    </location>
</feature>
<dbReference type="EMBL" id="FOQD01000004">
    <property type="protein sequence ID" value="SFH92904.1"/>
    <property type="molecule type" value="Genomic_DNA"/>
</dbReference>
<dbReference type="RefSeq" id="WP_092048419.1">
    <property type="nucleotide sequence ID" value="NZ_FOQD01000004.1"/>
</dbReference>
<keyword evidence="3" id="KW-1185">Reference proteome</keyword>
<evidence type="ECO:0000313" key="3">
    <source>
        <dbReference type="Proteomes" id="UP000199518"/>
    </source>
</evidence>
<reference evidence="3" key="1">
    <citation type="submission" date="2016-10" db="EMBL/GenBank/DDBJ databases">
        <authorList>
            <person name="Varghese N."/>
            <person name="Submissions S."/>
        </authorList>
    </citation>
    <scope>NUCLEOTIDE SEQUENCE [LARGE SCALE GENOMIC DNA]</scope>
    <source>
        <strain evidence="3">DSM 26348</strain>
    </source>
</reference>
<sequence>MTGPWACRLPVSAASSVGGLRGRFVGIRAGEEDTSLWLHGEELSVDLHQALRALPDAELFSVLPDRQLLRLGQLVPQGRVPALHWQPLQEYIRPTLPSPGLAGRLNERIVLSLVRSSCEAEPNLLLLPFSEFALWCETAPEFRLKPLRFAVRDDGLTIVQGHPLPPLPGTRWVAEQGVAVAAGLRWEPSVKAELLVDMWELEPGDVCLWFEEGSVECIPGEQFVACQRSAIRATRDELMSSEAKR</sequence>
<proteinExistence type="predicted"/>
<evidence type="ECO:0000259" key="1">
    <source>
        <dbReference type="Pfam" id="PF19918"/>
    </source>
</evidence>
<dbReference type="Pfam" id="PF19918">
    <property type="entry name" value="bpX2"/>
    <property type="match status" value="1"/>
</dbReference>
<dbReference type="Proteomes" id="UP000199518">
    <property type="component" value="Unassembled WGS sequence"/>
</dbReference>
<evidence type="ECO:0000313" key="2">
    <source>
        <dbReference type="EMBL" id="SFH92904.1"/>
    </source>
</evidence>
<organism evidence="2 3">
    <name type="scientific">Planctomicrobium piriforme</name>
    <dbReference type="NCBI Taxonomy" id="1576369"/>
    <lineage>
        <taxon>Bacteria</taxon>
        <taxon>Pseudomonadati</taxon>
        <taxon>Planctomycetota</taxon>
        <taxon>Planctomycetia</taxon>
        <taxon>Planctomycetales</taxon>
        <taxon>Planctomycetaceae</taxon>
        <taxon>Planctomicrobium</taxon>
    </lineage>
</organism>
<accession>A0A1I3E1P2</accession>
<dbReference type="InterPro" id="IPR045552">
    <property type="entry name" value="bpX2"/>
</dbReference>